<name>A0A5B0RGA9_PUCGR</name>
<evidence type="ECO:0000313" key="16">
    <source>
        <dbReference type="EMBL" id="KAA1124419.1"/>
    </source>
</evidence>
<dbReference type="InterPro" id="IPR036940">
    <property type="entry name" value="PI3/4_kinase_cat_sf"/>
</dbReference>
<keyword evidence="7 16" id="KW-0418">Kinase</keyword>
<dbReference type="SUPFAM" id="SSF48371">
    <property type="entry name" value="ARM repeat"/>
    <property type="match status" value="1"/>
</dbReference>
<dbReference type="InterPro" id="IPR018936">
    <property type="entry name" value="PI3/4_kinase_CS"/>
</dbReference>
<dbReference type="Pfam" id="PF11865">
    <property type="entry name" value="mTOR_dom"/>
    <property type="match status" value="1"/>
</dbReference>
<dbReference type="Pfam" id="PF02260">
    <property type="entry name" value="FATC"/>
    <property type="match status" value="1"/>
</dbReference>
<dbReference type="GO" id="GO:0004674">
    <property type="term" value="F:protein serine/threonine kinase activity"/>
    <property type="evidence" value="ECO:0007669"/>
    <property type="project" value="UniProtKB-KW"/>
</dbReference>
<dbReference type="Gene3D" id="3.30.1010.10">
    <property type="entry name" value="Phosphatidylinositol 3-kinase Catalytic Subunit, Chain A, domain 4"/>
    <property type="match status" value="1"/>
</dbReference>
<dbReference type="GO" id="GO:0038202">
    <property type="term" value="P:TORC1 signaling"/>
    <property type="evidence" value="ECO:0007669"/>
    <property type="project" value="TreeGrafter"/>
</dbReference>
<dbReference type="Pfam" id="PF02259">
    <property type="entry name" value="FAT"/>
    <property type="match status" value="1"/>
</dbReference>
<gene>
    <name evidence="16" type="primary">TOR1_2</name>
    <name evidence="16" type="ORF">PGTUg99_031959</name>
</gene>
<proteinExistence type="inferred from homology"/>
<dbReference type="GO" id="GO:0005886">
    <property type="term" value="C:plasma membrane"/>
    <property type="evidence" value="ECO:0007669"/>
    <property type="project" value="UniProtKB-ARBA"/>
</dbReference>
<comment type="caution">
    <text evidence="16">The sequence shown here is derived from an EMBL/GenBank/DDBJ whole genome shotgun (WGS) entry which is preliminary data.</text>
</comment>
<dbReference type="InterPro" id="IPR011009">
    <property type="entry name" value="Kinase-like_dom_sf"/>
</dbReference>
<organism evidence="16 17">
    <name type="scientific">Puccinia graminis f. sp. tritici</name>
    <dbReference type="NCBI Taxonomy" id="56615"/>
    <lineage>
        <taxon>Eukaryota</taxon>
        <taxon>Fungi</taxon>
        <taxon>Dikarya</taxon>
        <taxon>Basidiomycota</taxon>
        <taxon>Pucciniomycotina</taxon>
        <taxon>Pucciniomycetes</taxon>
        <taxon>Pucciniales</taxon>
        <taxon>Pucciniaceae</taxon>
        <taxon>Puccinia</taxon>
    </lineage>
</organism>
<dbReference type="GO" id="GO:0005524">
    <property type="term" value="F:ATP binding"/>
    <property type="evidence" value="ECO:0007669"/>
    <property type="project" value="UniProtKB-KW"/>
</dbReference>
<evidence type="ECO:0000256" key="2">
    <source>
        <dbReference type="ARBA" id="ARBA00012513"/>
    </source>
</evidence>
<evidence type="ECO:0000256" key="8">
    <source>
        <dbReference type="ARBA" id="ARBA00022840"/>
    </source>
</evidence>
<sequence length="3129" mass="352416">MDRSIAPRPIEAILVDLKSRSDELRSRAAHEVQQFVLTSSRGVTGDSFTKVYNEVSGRIQIAVSSNDMNEKLGALQAMEKLIDIMGEDTTRAYKLVSYVQKVLPCQDPLVMGYAAKIFARLCSKGGNLMLENVRKQLVRVIEWLQGERKEERRHAAALLLREMVRVPPSSVIYDALPDLLDNLWTAMRDPKVVIREVASDALAGLLCFTSTRESTTRDECFLMVLQQAQKGFKLGTSDAIHGSLLGIKELILEGGTFMRPRFHEISDQILTYKDHREALVRRAVVELIPTLASYNSVEFSSTYLYQCMMYLIEQLRKDRDRTTSFYAIGHVAVAVKQQMSLYLEAVLASIKEALVNRGKKNSPSEASIFHCISKCAAAVGQAMTKHMHELLELMFSNGLSEPLRAALVDLARFIPPLLPIVQEKLLDLLAVTLSGEKFKPPGMPINWKAASSPADLSAMEADRATVTLALKTLGTFNFKGHRLNEFVRDVVIRYADDESPDVRQAAATCCAQVLARDPIIHQNSSYAIKLISDVLTKLLAVVIADPLPSIRQSTLLALDSKFDRFLAHPNNIKQLFIVLNDEVHVIRESAIKTIGRLAKRNPAYIVPNLRKTLIQLLTDLEYSSDVRRKEESSNLLAHLISCSKSLTKPYVAPMLKVLLPKARDSNPAVASSIMMALGELARVGGAEVSSQIGTIMHLIMDTLKDLSPGKREAALKTLGQLCSNTGYVVEPYFDEPTLLPIITSILKTEASSHVRREALRVLGILGALDPYRNTALDQFGCSGIAIGIGSSLDLAPILTDPSHPDQIGSSNENYYPTVAFSALLSILSDSSLSHHHAAVVQAIIYIFRSLRLKCVGFLPKVIPAYLSAMRLCNVALQEYYFQQLGYLIQMVKHHIRNHLPSIITLIHEFWSMNNTSSTSTSGGTVASGSGAGGNVGGGVGVTATGGLNENGIVTVTRPSGSTLLTVIVDLIESIALALESEFRTYLPSFLPLLIDSFDYSNTVAASGSLSSGTTGGASESSSSFLEKKYQTLNHILKAFQTFGNNLEDYIQLVLPCLIKTIEKPELPLSLRKNAIITLNVLSMKINLIDQVSRVIHPLIRVVNVGNNELRGLTMDAICSILIQIGPDFVIFLSTVNHALTQARYSHPLYESLVLKLLKGETLPDPNFNKPQANVTVESDIAPDAGTTKFQVNQQNLKSAWETSTVKKPKSEDWKEWIKRLSVQLLQSSPSHCLRACANLSSVYPPLARELFNAAFVSCWMELFERYQVELVAAIQIALSSPTIPPEITQTLLNLAEFMEHDEKVLPIRISTLGMYAQKCHAFAKALHYKEIEAFTEPTADTLDSLIQINQHLQQPDSAQGVLTMAQQRFGMEIREEWFEELERWEDALDSYTRKLEEDPKSIDAILGGMRCLHALGEWESLSEMAQDNWESSSNEVKRTMAPLAAAAAWGLAQWDSMDSYINVLKSDSAEKAWFKSILSIHRGQHSVAQRLINKARDTLDTELSTLLGESYSRAYNLVVRVQMLSELEEIIAYKECKDDDPSKQEQIQRTWMKRLKGCQRDVEVWQRILKVRALVLTPREDVGMWIKFAGLCRKSGRLGLAEKTLNSLMSEDIDNGLESRGPPLVIYSHIKYMWGSGAKQDSLMYLKDFTLRLSEDVFDHRDQGGDQDFEQQSRRVEHQRLLSRCHLKLGEWQSQLQEDWSSPAVADILESYRLSSELDPEWYKAWHAWALANSKVASHYERNQDANSVPAEIVQYHLVPAVEAFFKSIALSPGNALQDILRLLGIWFKYGDHQVVANAIQDGFGNVSIDTWLEVVPQLIARIHAPSANVRRLIHNILCDVGKAHPQALVYPLVVASKYPNEPRRKAALDIITKMKMHSALLIEQALLVSSELVRAAILWPEMWYEGLEEASRLFYGDHNIDAMFATLEPLHDLLEKGPETIRESHFASTYGHDLMEARACCRRYRERGDVSDLNQAWDLYYQVFRSIAKSLQMTHMLDMQTVSPPLLEARDLEIAVPGTYRSGKQVITIGFISPICKIMGSKQRPRELSIVGSEGRCYRFLLKGHEDLRQDERVMQLFGLINTLLSKDPETFKRHLNIRRYAVIPLAPNSGLLAWIENTDTLHVLIKNYREGRKILLNIEARLMQQMAIDHERLCLTQKVEVFEYAMDNTTGQDLYRVLWLKSRNSEAWLDRRINYSRSLAVMSMVGHVLGLGDRHPSNLLLDRVTGMIIHVDFGDCFEVAMTREKWPEKIPFRLTRMLVQAMEISGVEGTFRITSENTMRVMRSNKESIMAVLEAFVHDPLINWRLVKGGRQLDEREGGATNQAGPRMRRPREVETNLYDTAQAEVLNDKALTVVNRVEQKLTGRDFKPSEELSVANQVNKLILKAVAAENLAQCFTGWCPFWYGETNRDRNTFLAGGNLPNKYEHVRGLCRQTSKHGPKLRIGASMYDSGAITLNHPYRQDVKLRPDWWEEEPFLAHHHTPTSHHDGFDSLLTPSYLNNGRKFSPYPEPLLQSPLEPRPVVEPSPWNTPSTHFQDPLVGHHEPPWSAGPSLPASTSNAHEFAYHDPFSYALNNPFFLPNSEAIQHHPESQFADSIPALPVVPHGSLQAGDVLPSHGDWDQRTVSHQSLDQGLLPLGNLHDDVQHENFEQPLSVMDEEQPPAKMRKTSAKKPTREQALESEPLPSSMLKGRQLVDPLLVVHYTKFKNQWNSADFKLTSHQLVPPPLHPDVPLAIIRHVDKFQQEWGLVRVLNAYSRSLRTHRNIEPAYKTLIAWMKDQYIAIMNGLEIPQANHNTEITNLLSWLDNQIFAPENSVPLVGIIRPPWPVAEENGSLTAVGEVPLQILYYLSGSRKAKKPSDLASYLLQRYLVTLGVDPEAVANLPGKSIKLKPVELPMDPYFQERYEFLWGLSSRRRLIQGELPDLVRSKHPDFHLINLTNLNFQQLFRESFGSFHLTMLRESHSDLPVVLYYSKQEPNSGVLRILQLSDQSYVNARQYERYFNCLSKAIQYLHQQLSKKLGLSRDLHHRRLMTILTWLTLETLGPTEGIPILGAISDATIKSHWGKGQVTPELLFRPAQLAMIKYFSTVQPKVAYVEEAHRTAAYVVGRWYQRVRPKDFENLVNLKGK</sequence>
<dbReference type="InterPro" id="IPR036738">
    <property type="entry name" value="FRB_sf"/>
</dbReference>
<keyword evidence="4" id="KW-0808">Transferase</keyword>
<evidence type="ECO:0000256" key="9">
    <source>
        <dbReference type="ARBA" id="ARBA00023306"/>
    </source>
</evidence>
<dbReference type="Gene3D" id="1.20.120.150">
    <property type="entry name" value="FKBP12-rapamycin binding domain"/>
    <property type="match status" value="1"/>
</dbReference>
<keyword evidence="3" id="KW-0723">Serine/threonine-protein kinase</keyword>
<comment type="similarity">
    <text evidence="1">Belongs to the PI3/PI4-kinase family.</text>
</comment>
<dbReference type="PROSITE" id="PS51189">
    <property type="entry name" value="FAT"/>
    <property type="match status" value="1"/>
</dbReference>
<evidence type="ECO:0000256" key="12">
    <source>
        <dbReference type="SAM" id="MobiDB-lite"/>
    </source>
</evidence>
<dbReference type="FunFam" id="1.25.10.10:FF:000371">
    <property type="entry name" value="Serine/threonine-protein kinase TOR"/>
    <property type="match status" value="1"/>
</dbReference>
<feature type="region of interest" description="Disordered" evidence="12">
    <location>
        <begin position="2654"/>
        <end position="2684"/>
    </location>
</feature>
<dbReference type="InterPro" id="IPR003152">
    <property type="entry name" value="FATC_dom"/>
</dbReference>
<evidence type="ECO:0000313" key="17">
    <source>
        <dbReference type="Proteomes" id="UP000325313"/>
    </source>
</evidence>
<dbReference type="Gene3D" id="1.25.10.10">
    <property type="entry name" value="Leucine-rich Repeat Variant"/>
    <property type="match status" value="3"/>
</dbReference>
<dbReference type="SUPFAM" id="SSF56112">
    <property type="entry name" value="Protein kinase-like (PK-like)"/>
    <property type="match status" value="1"/>
</dbReference>
<dbReference type="InterPro" id="IPR014009">
    <property type="entry name" value="PIK_FAT"/>
</dbReference>
<protein>
    <recommendedName>
        <fullName evidence="2">non-specific serine/threonine protein kinase</fullName>
        <ecNumber evidence="2">2.7.11.1</ecNumber>
    </recommendedName>
</protein>
<dbReference type="InterPro" id="IPR050517">
    <property type="entry name" value="DDR_Repair_Kinase"/>
</dbReference>
<dbReference type="PROSITE" id="PS51190">
    <property type="entry name" value="FATC"/>
    <property type="match status" value="1"/>
</dbReference>
<dbReference type="InterPro" id="IPR057564">
    <property type="entry name" value="HEAT_ATR"/>
</dbReference>
<dbReference type="SUPFAM" id="SSF47212">
    <property type="entry name" value="FKBP12-rapamycin-binding domain of FKBP-rapamycin-associated protein (FRAP)"/>
    <property type="match status" value="1"/>
</dbReference>
<dbReference type="GO" id="GO:0045727">
    <property type="term" value="P:positive regulation of translation"/>
    <property type="evidence" value="ECO:0007669"/>
    <property type="project" value="UniProtKB-ARBA"/>
</dbReference>
<keyword evidence="9" id="KW-0131">Cell cycle</keyword>
<dbReference type="InterPro" id="IPR026683">
    <property type="entry name" value="TOR_cat"/>
</dbReference>
<dbReference type="InterPro" id="IPR024585">
    <property type="entry name" value="mTOR_dom"/>
</dbReference>
<comment type="catalytic activity">
    <reaction evidence="10">
        <text>L-threonyl-[protein] + ATP = O-phospho-L-threonyl-[protein] + ADP + H(+)</text>
        <dbReference type="Rhea" id="RHEA:46608"/>
        <dbReference type="Rhea" id="RHEA-COMP:11060"/>
        <dbReference type="Rhea" id="RHEA-COMP:11605"/>
        <dbReference type="ChEBI" id="CHEBI:15378"/>
        <dbReference type="ChEBI" id="CHEBI:30013"/>
        <dbReference type="ChEBI" id="CHEBI:30616"/>
        <dbReference type="ChEBI" id="CHEBI:61977"/>
        <dbReference type="ChEBI" id="CHEBI:456216"/>
        <dbReference type="EC" id="2.7.11.1"/>
    </reaction>
</comment>
<dbReference type="FunFam" id="1.10.1070.11:FF:000040">
    <property type="entry name" value="Serine/threonine-protein kinase TOR"/>
    <property type="match status" value="1"/>
</dbReference>
<keyword evidence="8" id="KW-0067">ATP-binding</keyword>
<evidence type="ECO:0000259" key="14">
    <source>
        <dbReference type="PROSITE" id="PS51189"/>
    </source>
</evidence>
<dbReference type="PROSITE" id="PS50290">
    <property type="entry name" value="PI3_4_KINASE_3"/>
    <property type="match status" value="1"/>
</dbReference>
<dbReference type="Pfam" id="PF23593">
    <property type="entry name" value="HEAT_ATR"/>
    <property type="match status" value="1"/>
</dbReference>
<reference evidence="16 17" key="1">
    <citation type="submission" date="2019-05" db="EMBL/GenBank/DDBJ databases">
        <title>Emergence of the Ug99 lineage of the wheat stem rust pathogen through somatic hybridization.</title>
        <authorList>
            <person name="Li F."/>
            <person name="Upadhyaya N.M."/>
            <person name="Sperschneider J."/>
            <person name="Matny O."/>
            <person name="Nguyen-Phuc H."/>
            <person name="Mago R."/>
            <person name="Raley C."/>
            <person name="Miller M.E."/>
            <person name="Silverstein K.A.T."/>
            <person name="Henningsen E."/>
            <person name="Hirsch C.D."/>
            <person name="Visser B."/>
            <person name="Pretorius Z.A."/>
            <person name="Steffenson B.J."/>
            <person name="Schwessinger B."/>
            <person name="Dodds P.N."/>
            <person name="Figueroa M."/>
        </authorList>
    </citation>
    <scope>NUCLEOTIDE SEQUENCE [LARGE SCALE GENOMIC DNA]</scope>
    <source>
        <strain evidence="16 17">Ug99</strain>
    </source>
</reference>
<dbReference type="Pfam" id="PF00454">
    <property type="entry name" value="PI3_PI4_kinase"/>
    <property type="match status" value="1"/>
</dbReference>
<dbReference type="EMBL" id="VDEP01000204">
    <property type="protein sequence ID" value="KAA1124419.1"/>
    <property type="molecule type" value="Genomic_DNA"/>
</dbReference>
<dbReference type="InterPro" id="IPR011989">
    <property type="entry name" value="ARM-like"/>
</dbReference>
<dbReference type="GO" id="GO:0031932">
    <property type="term" value="C:TORC2 complex"/>
    <property type="evidence" value="ECO:0007669"/>
    <property type="project" value="TreeGrafter"/>
</dbReference>
<evidence type="ECO:0000256" key="11">
    <source>
        <dbReference type="ARBA" id="ARBA00048679"/>
    </source>
</evidence>
<dbReference type="FunFam" id="1.25.10.10:FF:000582">
    <property type="entry name" value="Serine/threonine-protein kinase TOR"/>
    <property type="match status" value="1"/>
</dbReference>
<evidence type="ECO:0000256" key="7">
    <source>
        <dbReference type="ARBA" id="ARBA00022777"/>
    </source>
</evidence>
<evidence type="ECO:0000256" key="6">
    <source>
        <dbReference type="ARBA" id="ARBA00022741"/>
    </source>
</evidence>
<dbReference type="PROSITE" id="PS00915">
    <property type="entry name" value="PI3_4_KINASE_1"/>
    <property type="match status" value="1"/>
</dbReference>
<evidence type="ECO:0000259" key="15">
    <source>
        <dbReference type="PROSITE" id="PS51190"/>
    </source>
</evidence>
<dbReference type="FunFam" id="1.20.120.150:FF:000001">
    <property type="entry name" value="Serine/threonine-protein kinase TOR"/>
    <property type="match status" value="1"/>
</dbReference>
<dbReference type="Pfam" id="PF08771">
    <property type="entry name" value="FRB_dom"/>
    <property type="match status" value="1"/>
</dbReference>
<dbReference type="GO" id="GO:0044877">
    <property type="term" value="F:protein-containing complex binding"/>
    <property type="evidence" value="ECO:0007669"/>
    <property type="project" value="InterPro"/>
</dbReference>
<evidence type="ECO:0000256" key="10">
    <source>
        <dbReference type="ARBA" id="ARBA00047899"/>
    </source>
</evidence>
<dbReference type="PANTHER" id="PTHR11139:SF9">
    <property type="entry name" value="SERINE_THREONINE-PROTEIN KINASE MTOR"/>
    <property type="match status" value="1"/>
</dbReference>
<dbReference type="EC" id="2.7.11.1" evidence="2"/>
<dbReference type="Proteomes" id="UP000325313">
    <property type="component" value="Unassembled WGS sequence"/>
</dbReference>
<dbReference type="SMART" id="SM00146">
    <property type="entry name" value="PI3Kc"/>
    <property type="match status" value="1"/>
</dbReference>
<dbReference type="InterPro" id="IPR016024">
    <property type="entry name" value="ARM-type_fold"/>
</dbReference>
<dbReference type="SMART" id="SM01345">
    <property type="entry name" value="Rapamycin_bind"/>
    <property type="match status" value="1"/>
</dbReference>
<dbReference type="InterPro" id="IPR003151">
    <property type="entry name" value="PIK-rel_kinase_FAT"/>
</dbReference>
<dbReference type="GO" id="GO:0031931">
    <property type="term" value="C:TORC1 complex"/>
    <property type="evidence" value="ECO:0007669"/>
    <property type="project" value="TreeGrafter"/>
</dbReference>
<evidence type="ECO:0000256" key="1">
    <source>
        <dbReference type="ARBA" id="ARBA00011031"/>
    </source>
</evidence>
<dbReference type="CDD" id="cd05169">
    <property type="entry name" value="PIKKc_TOR"/>
    <property type="match status" value="1"/>
</dbReference>
<dbReference type="GO" id="GO:0005634">
    <property type="term" value="C:nucleus"/>
    <property type="evidence" value="ECO:0007669"/>
    <property type="project" value="TreeGrafter"/>
</dbReference>
<dbReference type="Gene3D" id="1.25.40.10">
    <property type="entry name" value="Tetratricopeptide repeat domain"/>
    <property type="match status" value="1"/>
</dbReference>
<dbReference type="InterPro" id="IPR000403">
    <property type="entry name" value="PI3/4_kinase_cat_dom"/>
</dbReference>
<feature type="domain" description="PI3K/PI4K catalytic" evidence="13">
    <location>
        <begin position="2033"/>
        <end position="2344"/>
    </location>
</feature>
<evidence type="ECO:0000259" key="13">
    <source>
        <dbReference type="PROSITE" id="PS50290"/>
    </source>
</evidence>
<feature type="domain" description="FATC" evidence="15">
    <location>
        <begin position="2373"/>
        <end position="2405"/>
    </location>
</feature>
<dbReference type="InterPro" id="IPR009076">
    <property type="entry name" value="FRB_dom"/>
</dbReference>
<dbReference type="Gene3D" id="1.10.1070.11">
    <property type="entry name" value="Phosphatidylinositol 3-/4-kinase, catalytic domain"/>
    <property type="match status" value="1"/>
</dbReference>
<evidence type="ECO:0000256" key="4">
    <source>
        <dbReference type="ARBA" id="ARBA00022679"/>
    </source>
</evidence>
<feature type="region of interest" description="Disordered" evidence="12">
    <location>
        <begin position="2510"/>
        <end position="2535"/>
    </location>
</feature>
<dbReference type="GO" id="GO:0016242">
    <property type="term" value="P:negative regulation of macroautophagy"/>
    <property type="evidence" value="ECO:0007669"/>
    <property type="project" value="TreeGrafter"/>
</dbReference>
<keyword evidence="5" id="KW-0677">Repeat</keyword>
<comment type="catalytic activity">
    <reaction evidence="11">
        <text>L-seryl-[protein] + ATP = O-phospho-L-seryl-[protein] + ADP + H(+)</text>
        <dbReference type="Rhea" id="RHEA:17989"/>
        <dbReference type="Rhea" id="RHEA-COMP:9863"/>
        <dbReference type="Rhea" id="RHEA-COMP:11604"/>
        <dbReference type="ChEBI" id="CHEBI:15378"/>
        <dbReference type="ChEBI" id="CHEBI:29999"/>
        <dbReference type="ChEBI" id="CHEBI:30616"/>
        <dbReference type="ChEBI" id="CHEBI:83421"/>
        <dbReference type="ChEBI" id="CHEBI:456216"/>
        <dbReference type="EC" id="2.7.11.1"/>
    </reaction>
</comment>
<keyword evidence="6" id="KW-0547">Nucleotide-binding</keyword>
<dbReference type="SMART" id="SM01343">
    <property type="entry name" value="FATC"/>
    <property type="match status" value="1"/>
</dbReference>
<dbReference type="PROSITE" id="PS00916">
    <property type="entry name" value="PI3_4_KINASE_2"/>
    <property type="match status" value="1"/>
</dbReference>
<dbReference type="GO" id="GO:0005737">
    <property type="term" value="C:cytoplasm"/>
    <property type="evidence" value="ECO:0007669"/>
    <property type="project" value="TreeGrafter"/>
</dbReference>
<dbReference type="PANTHER" id="PTHR11139">
    <property type="entry name" value="ATAXIA TELANGIECTASIA MUTATED ATM -RELATED"/>
    <property type="match status" value="1"/>
</dbReference>
<evidence type="ECO:0000256" key="5">
    <source>
        <dbReference type="ARBA" id="ARBA00022737"/>
    </source>
</evidence>
<accession>A0A5B0RGA9</accession>
<dbReference type="SMART" id="SM01346">
    <property type="entry name" value="DUF3385"/>
    <property type="match status" value="1"/>
</dbReference>
<feature type="domain" description="FAT" evidence="14">
    <location>
        <begin position="1311"/>
        <end position="1859"/>
    </location>
</feature>
<dbReference type="InterPro" id="IPR011990">
    <property type="entry name" value="TPR-like_helical_dom_sf"/>
</dbReference>
<dbReference type="FunFam" id="3.30.1010.10:FF:000006">
    <property type="entry name" value="Serine/threonine-protein kinase TOR"/>
    <property type="match status" value="1"/>
</dbReference>
<evidence type="ECO:0000256" key="3">
    <source>
        <dbReference type="ARBA" id="ARBA00022527"/>
    </source>
</evidence>